<accession>A0AAE0T9Q5</accession>
<feature type="domain" description="C1q" evidence="1">
    <location>
        <begin position="43"/>
        <end position="106"/>
    </location>
</feature>
<evidence type="ECO:0000259" key="1">
    <source>
        <dbReference type="Pfam" id="PF00386"/>
    </source>
</evidence>
<name>A0AAE0T9Q5_9BIVA</name>
<dbReference type="Proteomes" id="UP001195483">
    <property type="component" value="Unassembled WGS sequence"/>
</dbReference>
<evidence type="ECO:0000313" key="2">
    <source>
        <dbReference type="EMBL" id="KAK3606236.1"/>
    </source>
</evidence>
<comment type="caution">
    <text evidence="2">The sequence shown here is derived from an EMBL/GenBank/DDBJ whole genome shotgun (WGS) entry which is preliminary data.</text>
</comment>
<reference evidence="2" key="1">
    <citation type="journal article" date="2021" name="Genome Biol. Evol.">
        <title>A High-Quality Reference Genome for a Parasitic Bivalve with Doubly Uniparental Inheritance (Bivalvia: Unionida).</title>
        <authorList>
            <person name="Smith C.H."/>
        </authorList>
    </citation>
    <scope>NUCLEOTIDE SEQUENCE</scope>
    <source>
        <strain evidence="2">CHS0354</strain>
    </source>
</reference>
<proteinExistence type="predicted"/>
<dbReference type="InterPro" id="IPR001073">
    <property type="entry name" value="C1q_dom"/>
</dbReference>
<sequence length="136" mass="15802">MKIILWCRSASFTYGGVRVSLMGYLDPDEDFLFNIYDTNMYSSWTKNRGGVYDPLTGIFIAPVDGEYQFNLKASVHESPRFHRMYLFIMRANMKIAYMFSDKTAGSGSRDPSLPSFTSQREKVFTYKYLIPMELHI</sequence>
<dbReference type="InterPro" id="IPR008983">
    <property type="entry name" value="Tumour_necrosis_fac-like_dom"/>
</dbReference>
<dbReference type="Gene3D" id="2.60.120.40">
    <property type="match status" value="1"/>
</dbReference>
<keyword evidence="3" id="KW-1185">Reference proteome</keyword>
<reference evidence="2" key="3">
    <citation type="submission" date="2023-05" db="EMBL/GenBank/DDBJ databases">
        <authorList>
            <person name="Smith C.H."/>
        </authorList>
    </citation>
    <scope>NUCLEOTIDE SEQUENCE</scope>
    <source>
        <strain evidence="2">CHS0354</strain>
        <tissue evidence="2">Mantle</tissue>
    </source>
</reference>
<dbReference type="EMBL" id="JAEAOA010002216">
    <property type="protein sequence ID" value="KAK3606236.1"/>
    <property type="molecule type" value="Genomic_DNA"/>
</dbReference>
<protein>
    <recommendedName>
        <fullName evidence="1">C1q domain-containing protein</fullName>
    </recommendedName>
</protein>
<dbReference type="AlphaFoldDB" id="A0AAE0T9Q5"/>
<organism evidence="2 3">
    <name type="scientific">Potamilus streckersoni</name>
    <dbReference type="NCBI Taxonomy" id="2493646"/>
    <lineage>
        <taxon>Eukaryota</taxon>
        <taxon>Metazoa</taxon>
        <taxon>Spiralia</taxon>
        <taxon>Lophotrochozoa</taxon>
        <taxon>Mollusca</taxon>
        <taxon>Bivalvia</taxon>
        <taxon>Autobranchia</taxon>
        <taxon>Heteroconchia</taxon>
        <taxon>Palaeoheterodonta</taxon>
        <taxon>Unionida</taxon>
        <taxon>Unionoidea</taxon>
        <taxon>Unionidae</taxon>
        <taxon>Ambleminae</taxon>
        <taxon>Lampsilini</taxon>
        <taxon>Potamilus</taxon>
    </lineage>
</organism>
<dbReference type="Pfam" id="PF00386">
    <property type="entry name" value="C1q"/>
    <property type="match status" value="1"/>
</dbReference>
<gene>
    <name evidence="2" type="ORF">CHS0354_037910</name>
</gene>
<reference evidence="2" key="2">
    <citation type="journal article" date="2021" name="Genome Biol. Evol.">
        <title>Developing a high-quality reference genome for a parasitic bivalve with doubly uniparental inheritance (Bivalvia: Unionida).</title>
        <authorList>
            <person name="Smith C.H."/>
        </authorList>
    </citation>
    <scope>NUCLEOTIDE SEQUENCE</scope>
    <source>
        <strain evidence="2">CHS0354</strain>
        <tissue evidence="2">Mantle</tissue>
    </source>
</reference>
<evidence type="ECO:0000313" key="3">
    <source>
        <dbReference type="Proteomes" id="UP001195483"/>
    </source>
</evidence>
<dbReference type="SUPFAM" id="SSF49842">
    <property type="entry name" value="TNF-like"/>
    <property type="match status" value="1"/>
</dbReference>